<reference evidence="1 2" key="1">
    <citation type="submission" date="2019-10" db="EMBL/GenBank/DDBJ databases">
        <title>Lysobacter alkalisoli sp. nov., isolated from saline-alkaline soil.</title>
        <authorList>
            <person name="Sun J.-Q."/>
        </authorList>
    </citation>
    <scope>NUCLEOTIDE SEQUENCE [LARGE SCALE GENOMIC DNA]</scope>
    <source>
        <strain evidence="1 2">KCTC 42381</strain>
    </source>
</reference>
<protein>
    <submittedName>
        <fullName evidence="1">Uncharacterized protein</fullName>
    </submittedName>
</protein>
<dbReference type="AlphaFoldDB" id="A0A508B7S1"/>
<dbReference type="RefSeq" id="WP_111267824.1">
    <property type="nucleotide sequence ID" value="NZ_CP029843.1"/>
</dbReference>
<sequence>MPPIKILDIYFVLATTAKLALLLSGHDWKHAAAFLAASLLIYWHWHHFKHDQDMHWGPLFNGAYEGGANQAERRNMIGCLFAFHAVLLFVA</sequence>
<proteinExistence type="predicted"/>
<accession>A0A508B7S1</accession>
<comment type="caution">
    <text evidence="1">The sequence shown here is derived from an EMBL/GenBank/DDBJ whole genome shotgun (WGS) entry which is preliminary data.</text>
</comment>
<gene>
    <name evidence="1" type="ORF">FKV24_004920</name>
</gene>
<dbReference type="EMBL" id="VICD02000069">
    <property type="protein sequence ID" value="KAB8195614.1"/>
    <property type="molecule type" value="Genomic_DNA"/>
</dbReference>
<evidence type="ECO:0000313" key="2">
    <source>
        <dbReference type="Proteomes" id="UP000320431"/>
    </source>
</evidence>
<organism evidence="1 2">
    <name type="scientific">Marilutibacter maris</name>
    <dbReference type="NCBI Taxonomy" id="1605891"/>
    <lineage>
        <taxon>Bacteria</taxon>
        <taxon>Pseudomonadati</taxon>
        <taxon>Pseudomonadota</taxon>
        <taxon>Gammaproteobacteria</taxon>
        <taxon>Lysobacterales</taxon>
        <taxon>Lysobacteraceae</taxon>
        <taxon>Marilutibacter</taxon>
    </lineage>
</organism>
<name>A0A508B7S1_9GAMM</name>
<evidence type="ECO:0000313" key="1">
    <source>
        <dbReference type="EMBL" id="KAB8195614.1"/>
    </source>
</evidence>
<dbReference type="Proteomes" id="UP000320431">
    <property type="component" value="Unassembled WGS sequence"/>
</dbReference>